<dbReference type="GO" id="GO:0009982">
    <property type="term" value="F:pseudouridine synthase activity"/>
    <property type="evidence" value="ECO:0007669"/>
    <property type="project" value="InterPro"/>
</dbReference>
<dbReference type="AlphaFoldDB" id="A0A9W8A969"/>
<feature type="compositionally biased region" description="Basic and acidic residues" evidence="2">
    <location>
        <begin position="261"/>
        <end position="272"/>
    </location>
</feature>
<evidence type="ECO:0000256" key="1">
    <source>
        <dbReference type="ARBA" id="ARBA00010876"/>
    </source>
</evidence>
<evidence type="ECO:0000313" key="5">
    <source>
        <dbReference type="Proteomes" id="UP001150569"/>
    </source>
</evidence>
<evidence type="ECO:0000256" key="2">
    <source>
        <dbReference type="SAM" id="MobiDB-lite"/>
    </source>
</evidence>
<dbReference type="InterPro" id="IPR020103">
    <property type="entry name" value="PsdUridine_synth_cat_dom_sf"/>
</dbReference>
<dbReference type="InterPro" id="IPR050188">
    <property type="entry name" value="RluA_PseudoU_synthase"/>
</dbReference>
<evidence type="ECO:0000313" key="4">
    <source>
        <dbReference type="EMBL" id="KAJ1923591.1"/>
    </source>
</evidence>
<dbReference type="SUPFAM" id="SSF55120">
    <property type="entry name" value="Pseudouridine synthase"/>
    <property type="match status" value="1"/>
</dbReference>
<sequence length="321" mass="35978">MQHATHRTALAANMILQVPKNFLEDPFGIHTASKPRRHTLIDTSSVDHIIPIMYASQGLLVLNKPQGLASQVHKYYLAVLEGQLNMEAGATRVITSDVGEIRDMHGESMASGQRLRQSANATNIQEATTKVTVIHHVTRNDKVFTFVRLEPLTGRKHQLRVHCADVLGIAIVNDPKYARCAPERLLQPRAKDGSHMCLHLAYLRFPVMNRQGNAHPDEKQEASVIAPMPLHLAKFANGIALDKLLPEHVLSEISRKRPKFVSEEARAAKDQANEEEGEKMEETPADGEEAIKTTKDDRKVKPYVTPFLRGLSKPRYFDDWA</sequence>
<feature type="compositionally biased region" description="Acidic residues" evidence="2">
    <location>
        <begin position="273"/>
        <end position="288"/>
    </location>
</feature>
<name>A0A9W8A969_9FUNG</name>
<feature type="region of interest" description="Disordered" evidence="2">
    <location>
        <begin position="261"/>
        <end position="294"/>
    </location>
</feature>
<dbReference type="GO" id="GO:0000455">
    <property type="term" value="P:enzyme-directed rRNA pseudouridine synthesis"/>
    <property type="evidence" value="ECO:0007669"/>
    <property type="project" value="TreeGrafter"/>
</dbReference>
<dbReference type="GO" id="GO:0003723">
    <property type="term" value="F:RNA binding"/>
    <property type="evidence" value="ECO:0007669"/>
    <property type="project" value="InterPro"/>
</dbReference>
<dbReference type="Pfam" id="PF00849">
    <property type="entry name" value="PseudoU_synth_2"/>
    <property type="match status" value="1"/>
</dbReference>
<reference evidence="4" key="1">
    <citation type="submission" date="2022-07" db="EMBL/GenBank/DDBJ databases">
        <title>Phylogenomic reconstructions and comparative analyses of Kickxellomycotina fungi.</title>
        <authorList>
            <person name="Reynolds N.K."/>
            <person name="Stajich J.E."/>
            <person name="Barry K."/>
            <person name="Grigoriev I.V."/>
            <person name="Crous P."/>
            <person name="Smith M.E."/>
        </authorList>
    </citation>
    <scope>NUCLEOTIDE SEQUENCE</scope>
    <source>
        <strain evidence="4">RSA 861</strain>
    </source>
</reference>
<dbReference type="Proteomes" id="UP001150569">
    <property type="component" value="Unassembled WGS sequence"/>
</dbReference>
<dbReference type="OrthoDB" id="428658at2759"/>
<dbReference type="InterPro" id="IPR006145">
    <property type="entry name" value="PsdUridine_synth_RsuA/RluA"/>
</dbReference>
<accession>A0A9W8A969</accession>
<feature type="domain" description="Pseudouridine synthase RsuA/RluA-like" evidence="3">
    <location>
        <begin position="70"/>
        <end position="164"/>
    </location>
</feature>
<gene>
    <name evidence="4" type="ORF">IWQ60_005781</name>
</gene>
<organism evidence="4 5">
    <name type="scientific">Tieghemiomyces parasiticus</name>
    <dbReference type="NCBI Taxonomy" id="78921"/>
    <lineage>
        <taxon>Eukaryota</taxon>
        <taxon>Fungi</taxon>
        <taxon>Fungi incertae sedis</taxon>
        <taxon>Zoopagomycota</taxon>
        <taxon>Kickxellomycotina</taxon>
        <taxon>Dimargaritomycetes</taxon>
        <taxon>Dimargaritales</taxon>
        <taxon>Dimargaritaceae</taxon>
        <taxon>Tieghemiomyces</taxon>
    </lineage>
</organism>
<keyword evidence="5" id="KW-1185">Reference proteome</keyword>
<dbReference type="Gene3D" id="3.30.2350.10">
    <property type="entry name" value="Pseudouridine synthase"/>
    <property type="match status" value="1"/>
</dbReference>
<dbReference type="PANTHER" id="PTHR21600">
    <property type="entry name" value="MITOCHONDRIAL RNA PSEUDOURIDINE SYNTHASE"/>
    <property type="match status" value="1"/>
</dbReference>
<protein>
    <recommendedName>
        <fullName evidence="3">Pseudouridine synthase RsuA/RluA-like domain-containing protein</fullName>
    </recommendedName>
</protein>
<dbReference type="PANTHER" id="PTHR21600:SF87">
    <property type="entry name" value="RNA PSEUDOURIDYLATE SYNTHASE DOMAIN-CONTAINING PROTEIN 1"/>
    <property type="match status" value="1"/>
</dbReference>
<proteinExistence type="inferred from homology"/>
<evidence type="ECO:0000259" key="3">
    <source>
        <dbReference type="Pfam" id="PF00849"/>
    </source>
</evidence>
<comment type="caution">
    <text evidence="4">The sequence shown here is derived from an EMBL/GenBank/DDBJ whole genome shotgun (WGS) entry which is preliminary data.</text>
</comment>
<dbReference type="EMBL" id="JANBPT010000324">
    <property type="protein sequence ID" value="KAJ1923591.1"/>
    <property type="molecule type" value="Genomic_DNA"/>
</dbReference>
<comment type="similarity">
    <text evidence="1">Belongs to the pseudouridine synthase RluA family.</text>
</comment>